<accession>A0A091CSQ9</accession>
<reference evidence="1 2" key="1">
    <citation type="submission" date="2013-11" db="EMBL/GenBank/DDBJ databases">
        <title>The Damaraland mole rat (Fukomys damarensis) genome and evolution of African mole rats.</title>
        <authorList>
            <person name="Gladyshev V.N."/>
            <person name="Fang X."/>
        </authorList>
    </citation>
    <scope>NUCLEOTIDE SEQUENCE [LARGE SCALE GENOMIC DNA]</scope>
    <source>
        <tissue evidence="1">Liver</tissue>
    </source>
</reference>
<protein>
    <submittedName>
        <fullName evidence="1">Uncharacterized protein</fullName>
    </submittedName>
</protein>
<name>A0A091CSQ9_FUKDA</name>
<dbReference type="Proteomes" id="UP000028990">
    <property type="component" value="Unassembled WGS sequence"/>
</dbReference>
<dbReference type="EMBL" id="KN124719">
    <property type="protein sequence ID" value="KFO20515.1"/>
    <property type="molecule type" value="Genomic_DNA"/>
</dbReference>
<proteinExistence type="predicted"/>
<keyword evidence="2" id="KW-1185">Reference proteome</keyword>
<dbReference type="AlphaFoldDB" id="A0A091CSQ9"/>
<sequence length="127" mass="13777">MLSSTKRTSGVIEGLDLHLLLPELDEAHLPRRERQMGHRFPSIRQENSDAICHLSAVPSVVQARSCMPWEPVSNATGSGLRAGPSNLSPALQVTRISTHGRDLCSKINSEPTIYPAHLSIQSSPTSS</sequence>
<gene>
    <name evidence="1" type="ORF">H920_18108</name>
</gene>
<organism evidence="1 2">
    <name type="scientific">Fukomys damarensis</name>
    <name type="common">Damaraland mole rat</name>
    <name type="synonym">Cryptomys damarensis</name>
    <dbReference type="NCBI Taxonomy" id="885580"/>
    <lineage>
        <taxon>Eukaryota</taxon>
        <taxon>Metazoa</taxon>
        <taxon>Chordata</taxon>
        <taxon>Craniata</taxon>
        <taxon>Vertebrata</taxon>
        <taxon>Euteleostomi</taxon>
        <taxon>Mammalia</taxon>
        <taxon>Eutheria</taxon>
        <taxon>Euarchontoglires</taxon>
        <taxon>Glires</taxon>
        <taxon>Rodentia</taxon>
        <taxon>Hystricomorpha</taxon>
        <taxon>Bathyergidae</taxon>
        <taxon>Fukomys</taxon>
    </lineage>
</organism>
<evidence type="ECO:0000313" key="1">
    <source>
        <dbReference type="EMBL" id="KFO20515.1"/>
    </source>
</evidence>
<evidence type="ECO:0000313" key="2">
    <source>
        <dbReference type="Proteomes" id="UP000028990"/>
    </source>
</evidence>